<evidence type="ECO:0000313" key="1">
    <source>
        <dbReference type="EMBL" id="OCK88331.1"/>
    </source>
</evidence>
<accession>A0ACC8ER72</accession>
<keyword evidence="2" id="KW-1185">Reference proteome</keyword>
<protein>
    <submittedName>
        <fullName evidence="1">C2 calcium-dependent membrane targeting</fullName>
    </submittedName>
</protein>
<evidence type="ECO:0000313" key="2">
    <source>
        <dbReference type="Proteomes" id="UP000250078"/>
    </source>
</evidence>
<dbReference type="Proteomes" id="UP000250078">
    <property type="component" value="Unassembled WGS sequence"/>
</dbReference>
<dbReference type="EMBL" id="KV748244">
    <property type="protein sequence ID" value="OCK88331.1"/>
    <property type="molecule type" value="Genomic_DNA"/>
</dbReference>
<name>A0ACC8ER72_9PEZI</name>
<proteinExistence type="predicted"/>
<organism evidence="1 2">
    <name type="scientific">Cenococcum geophilum 1.58</name>
    <dbReference type="NCBI Taxonomy" id="794803"/>
    <lineage>
        <taxon>Eukaryota</taxon>
        <taxon>Fungi</taxon>
        <taxon>Dikarya</taxon>
        <taxon>Ascomycota</taxon>
        <taxon>Pezizomycotina</taxon>
        <taxon>Dothideomycetes</taxon>
        <taxon>Pleosporomycetidae</taxon>
        <taxon>Gloniales</taxon>
        <taxon>Gloniaceae</taxon>
        <taxon>Cenococcum</taxon>
    </lineage>
</organism>
<reference evidence="1 2" key="1">
    <citation type="journal article" date="2016" name="Nat. Commun.">
        <title>Ectomycorrhizal ecology is imprinted in the genome of the dominant symbiotic fungus Cenococcum geophilum.</title>
        <authorList>
            <consortium name="DOE Joint Genome Institute"/>
            <person name="Peter M."/>
            <person name="Kohler A."/>
            <person name="Ohm R.A."/>
            <person name="Kuo A."/>
            <person name="Krutzmann J."/>
            <person name="Morin E."/>
            <person name="Arend M."/>
            <person name="Barry K.W."/>
            <person name="Binder M."/>
            <person name="Choi C."/>
            <person name="Clum A."/>
            <person name="Copeland A."/>
            <person name="Grisel N."/>
            <person name="Haridas S."/>
            <person name="Kipfer T."/>
            <person name="LaButti K."/>
            <person name="Lindquist E."/>
            <person name="Lipzen A."/>
            <person name="Maire R."/>
            <person name="Meier B."/>
            <person name="Mihaltcheva S."/>
            <person name="Molinier V."/>
            <person name="Murat C."/>
            <person name="Poggeler S."/>
            <person name="Quandt C.A."/>
            <person name="Sperisen C."/>
            <person name="Tritt A."/>
            <person name="Tisserant E."/>
            <person name="Crous P.W."/>
            <person name="Henrissat B."/>
            <person name="Nehls U."/>
            <person name="Egli S."/>
            <person name="Spatafora J.W."/>
            <person name="Grigoriev I.V."/>
            <person name="Martin F.M."/>
        </authorList>
    </citation>
    <scope>NUCLEOTIDE SEQUENCE [LARGE SCALE GENOMIC DNA]</scope>
    <source>
        <strain evidence="1 2">1.58</strain>
    </source>
</reference>
<gene>
    <name evidence="1" type="ORF">K441DRAFT_646999</name>
</gene>
<sequence length="83" mass="9513">MDGAGKPNLRVTIIAADSLYKRDVFRNPDPFTVITVNGEQTRMTSVIKKTLSPYWNESFDMKVTEDSVLAVQIFNQKKFKKKD</sequence>